<evidence type="ECO:0000313" key="1">
    <source>
        <dbReference type="EMBL" id="OEL26267.1"/>
    </source>
</evidence>
<sequence length="219" mass="23367">LAGGGYRRCHAMECVVDSVRAPCPHAPVYHGHGEHLLACLHAPCHCPDDAYGFADSTAELLAHIDSAHGWPCTEGHANTCLKTRLNPTDCDPGCPILELVDGFNFIAGHHAAAGDDGPYLFLLDVSRQPFGRAVSVLCVHLRTAAATCKLAYSRVVSGEDGVDEVVTHYQQSMIGVACTDLSGGMPDPSKRHQVFLPRFDHGDGADADAVEVTIWLSVD</sequence>
<feature type="non-terminal residue" evidence="1">
    <location>
        <position position="1"/>
    </location>
</feature>
<name>A0A1E5VMG8_9POAL</name>
<dbReference type="SUPFAM" id="SSF49599">
    <property type="entry name" value="TRAF domain-like"/>
    <property type="match status" value="1"/>
</dbReference>
<evidence type="ECO:0000313" key="2">
    <source>
        <dbReference type="Proteomes" id="UP000095767"/>
    </source>
</evidence>
<dbReference type="InterPro" id="IPR052088">
    <property type="entry name" value="E3_ubiquitin-ligase_SINA"/>
</dbReference>
<dbReference type="EMBL" id="LWDX02035045">
    <property type="protein sequence ID" value="OEL26267.1"/>
    <property type="molecule type" value="Genomic_DNA"/>
</dbReference>
<comment type="caution">
    <text evidence="1">The sequence shown here is derived from an EMBL/GenBank/DDBJ whole genome shotgun (WGS) entry which is preliminary data.</text>
</comment>
<dbReference type="AlphaFoldDB" id="A0A1E5VMG8"/>
<organism evidence="1 2">
    <name type="scientific">Dichanthelium oligosanthes</name>
    <dbReference type="NCBI Taxonomy" id="888268"/>
    <lineage>
        <taxon>Eukaryota</taxon>
        <taxon>Viridiplantae</taxon>
        <taxon>Streptophyta</taxon>
        <taxon>Embryophyta</taxon>
        <taxon>Tracheophyta</taxon>
        <taxon>Spermatophyta</taxon>
        <taxon>Magnoliopsida</taxon>
        <taxon>Liliopsida</taxon>
        <taxon>Poales</taxon>
        <taxon>Poaceae</taxon>
        <taxon>PACMAD clade</taxon>
        <taxon>Panicoideae</taxon>
        <taxon>Panicodae</taxon>
        <taxon>Paniceae</taxon>
        <taxon>Dichantheliinae</taxon>
        <taxon>Dichanthelium</taxon>
    </lineage>
</organism>
<dbReference type="GO" id="GO:0005737">
    <property type="term" value="C:cytoplasm"/>
    <property type="evidence" value="ECO:0007669"/>
    <property type="project" value="TreeGrafter"/>
</dbReference>
<dbReference type="GO" id="GO:0061630">
    <property type="term" value="F:ubiquitin protein ligase activity"/>
    <property type="evidence" value="ECO:0007669"/>
    <property type="project" value="TreeGrafter"/>
</dbReference>
<protein>
    <recommendedName>
        <fullName evidence="3">RING-type E3 ubiquitin transferase</fullName>
    </recommendedName>
</protein>
<dbReference type="PANTHER" id="PTHR10315">
    <property type="entry name" value="E3 UBIQUITIN PROTEIN LIGASE SIAH"/>
    <property type="match status" value="1"/>
</dbReference>
<evidence type="ECO:0008006" key="3">
    <source>
        <dbReference type="Google" id="ProtNLM"/>
    </source>
</evidence>
<reference evidence="1 2" key="1">
    <citation type="submission" date="2016-09" db="EMBL/GenBank/DDBJ databases">
        <title>The draft genome of Dichanthelium oligosanthes: A C3 panicoid grass species.</title>
        <authorList>
            <person name="Studer A.J."/>
            <person name="Schnable J.C."/>
            <person name="Brutnell T.P."/>
        </authorList>
    </citation>
    <scope>NUCLEOTIDE SEQUENCE [LARGE SCALE GENOMIC DNA]</scope>
    <source>
        <strain evidence="2">cv. Kellogg 1175</strain>
        <tissue evidence="1">Leaf</tissue>
    </source>
</reference>
<accession>A0A1E5VMG8</accession>
<dbReference type="PANTHER" id="PTHR10315:SF83">
    <property type="entry name" value="RING-TYPE E3 UBIQUITIN TRANSFERASE"/>
    <property type="match status" value="1"/>
</dbReference>
<proteinExistence type="predicted"/>
<gene>
    <name evidence="1" type="ORF">BAE44_0012714</name>
</gene>
<keyword evidence="2" id="KW-1185">Reference proteome</keyword>
<dbReference type="Proteomes" id="UP000095767">
    <property type="component" value="Unassembled WGS sequence"/>
</dbReference>